<dbReference type="GO" id="GO:0000977">
    <property type="term" value="F:RNA polymerase II transcription regulatory region sequence-specific DNA binding"/>
    <property type="evidence" value="ECO:0007669"/>
    <property type="project" value="InterPro"/>
</dbReference>
<dbReference type="Proteomes" id="UP000231648">
    <property type="component" value="Unassembled WGS sequence"/>
</dbReference>
<dbReference type="SMART" id="SM00712">
    <property type="entry name" value="PUR"/>
    <property type="match status" value="1"/>
</dbReference>
<dbReference type="AlphaFoldDB" id="A0A2M8KBZ6"/>
<evidence type="ECO:0008006" key="5">
    <source>
        <dbReference type="Google" id="ProtNLM"/>
    </source>
</evidence>
<comment type="caution">
    <text evidence="3">The sequence shown here is derived from an EMBL/GenBank/DDBJ whole genome shotgun (WGS) entry which is preliminary data.</text>
</comment>
<evidence type="ECO:0000313" key="4">
    <source>
        <dbReference type="Proteomes" id="UP000231648"/>
    </source>
</evidence>
<comment type="similarity">
    <text evidence="1">Belongs to the PUR DNA-binding protein family.</text>
</comment>
<dbReference type="InterPro" id="IPR006628">
    <property type="entry name" value="PUR-bd_fam"/>
</dbReference>
<evidence type="ECO:0000256" key="2">
    <source>
        <dbReference type="ARBA" id="ARBA00023125"/>
    </source>
</evidence>
<evidence type="ECO:0000256" key="1">
    <source>
        <dbReference type="ARBA" id="ARBA00009251"/>
    </source>
</evidence>
<accession>A0A2M8KBZ6</accession>
<organism evidence="3 4">
    <name type="scientific">Candidatus Portnoybacteria bacterium CG10_big_fil_rev_8_21_14_0_10_38_18</name>
    <dbReference type="NCBI Taxonomy" id="1974813"/>
    <lineage>
        <taxon>Bacteria</taxon>
        <taxon>Candidatus Portnoyibacteriota</taxon>
    </lineage>
</organism>
<evidence type="ECO:0000313" key="3">
    <source>
        <dbReference type="EMBL" id="PJE57449.1"/>
    </source>
</evidence>
<reference evidence="4" key="1">
    <citation type="submission" date="2017-09" db="EMBL/GenBank/DDBJ databases">
        <title>Depth-based differentiation of microbial function through sediment-hosted aquifers and enrichment of novel symbionts in the deep terrestrial subsurface.</title>
        <authorList>
            <person name="Probst A.J."/>
            <person name="Ladd B."/>
            <person name="Jarett J.K."/>
            <person name="Geller-Mcgrath D.E."/>
            <person name="Sieber C.M.K."/>
            <person name="Emerson J.B."/>
            <person name="Anantharaman K."/>
            <person name="Thomas B.C."/>
            <person name="Malmstrom R."/>
            <person name="Stieglmeier M."/>
            <person name="Klingl A."/>
            <person name="Woyke T."/>
            <person name="Ryan C.M."/>
            <person name="Banfield J.F."/>
        </authorList>
    </citation>
    <scope>NUCLEOTIDE SEQUENCE [LARGE SCALE GENOMIC DNA]</scope>
</reference>
<gene>
    <name evidence="3" type="ORF">COU82_01900</name>
</gene>
<keyword evidence="2" id="KW-0238">DNA-binding</keyword>
<dbReference type="GO" id="GO:0032422">
    <property type="term" value="F:purine-rich negative regulatory element binding"/>
    <property type="evidence" value="ECO:0007669"/>
    <property type="project" value="InterPro"/>
</dbReference>
<name>A0A2M8KBZ6_9BACT</name>
<dbReference type="EMBL" id="PFDX01000022">
    <property type="protein sequence ID" value="PJE57449.1"/>
    <property type="molecule type" value="Genomic_DNA"/>
</dbReference>
<sequence>MKDDKSVKSEMIRCGKRTYFFDVKLASNNDRYLKITETRLLEEGEPRKRNNVMIFPEDIDRFRSVLNQISKLLEIGS</sequence>
<dbReference type="Gene3D" id="3.10.450.700">
    <property type="match status" value="1"/>
</dbReference>
<protein>
    <recommendedName>
        <fullName evidence="5">DNA-binding protein</fullName>
    </recommendedName>
</protein>
<dbReference type="Pfam" id="PF11680">
    <property type="entry name" value="DUF3276"/>
    <property type="match status" value="1"/>
</dbReference>
<proteinExistence type="inferred from homology"/>